<accession>A0A060W3W7</accession>
<dbReference type="AlphaFoldDB" id="A0A060W3W7"/>
<dbReference type="GO" id="GO:0045921">
    <property type="term" value="P:positive regulation of exocytosis"/>
    <property type="evidence" value="ECO:0007669"/>
    <property type="project" value="TreeGrafter"/>
</dbReference>
<dbReference type="PaxDb" id="8022-A0A060W3W7"/>
<evidence type="ECO:0000313" key="2">
    <source>
        <dbReference type="Proteomes" id="UP000193380"/>
    </source>
</evidence>
<dbReference type="GO" id="GO:0098978">
    <property type="term" value="C:glutamatergic synapse"/>
    <property type="evidence" value="ECO:0007669"/>
    <property type="project" value="TreeGrafter"/>
</dbReference>
<organism evidence="1 2">
    <name type="scientific">Oncorhynchus mykiss</name>
    <name type="common">Rainbow trout</name>
    <name type="synonym">Salmo gairdneri</name>
    <dbReference type="NCBI Taxonomy" id="8022"/>
    <lineage>
        <taxon>Eukaryota</taxon>
        <taxon>Metazoa</taxon>
        <taxon>Chordata</taxon>
        <taxon>Craniata</taxon>
        <taxon>Vertebrata</taxon>
        <taxon>Euteleostomi</taxon>
        <taxon>Actinopterygii</taxon>
        <taxon>Neopterygii</taxon>
        <taxon>Teleostei</taxon>
        <taxon>Protacanthopterygii</taxon>
        <taxon>Salmoniformes</taxon>
        <taxon>Salmonidae</taxon>
        <taxon>Salmoninae</taxon>
        <taxon>Oncorhynchus</taxon>
    </lineage>
</organism>
<protein>
    <submittedName>
        <fullName evidence="1">Uncharacterized protein</fullName>
    </submittedName>
</protein>
<sequence>MEWIFLVNRFSISLLLIQPLTLSLSAFTLSLTLAHSLFSLSPALSGLDCSQRQGVEELISAVPCRFDHAALFPFLQKQTLQHRMNDSFSCLGWFSPGQVFVLDEYCARYGVRGCHRHLSYLQDLMEYSGNNVLVDPTLLHYSYAFCASHIHGNRPDGMGTVTEEEREQFEDIRGRLLSLLDNQIIHFRYCFPFGRPDGALKATLSLLERVCCA</sequence>
<dbReference type="EMBL" id="FR904389">
    <property type="protein sequence ID" value="CDQ61787.1"/>
    <property type="molecule type" value="Genomic_DNA"/>
</dbReference>
<dbReference type="STRING" id="8022.A0A060W3W7"/>
<reference evidence="1" key="1">
    <citation type="journal article" date="2014" name="Nat. Commun.">
        <title>The rainbow trout genome provides novel insights into evolution after whole-genome duplication in vertebrates.</title>
        <authorList>
            <person name="Berthelot C."/>
            <person name="Brunet F."/>
            <person name="Chalopin D."/>
            <person name="Juanchich A."/>
            <person name="Bernard M."/>
            <person name="Noel B."/>
            <person name="Bento P."/>
            <person name="Da Silva C."/>
            <person name="Labadie K."/>
            <person name="Alberti A."/>
            <person name="Aury J.M."/>
            <person name="Louis A."/>
            <person name="Dehais P."/>
            <person name="Bardou P."/>
            <person name="Montfort J."/>
            <person name="Klopp C."/>
            <person name="Cabau C."/>
            <person name="Gaspin C."/>
            <person name="Thorgaard G.H."/>
            <person name="Boussaha M."/>
            <person name="Quillet E."/>
            <person name="Guyomard R."/>
            <person name="Galiana D."/>
            <person name="Bobe J."/>
            <person name="Volff J.N."/>
            <person name="Genet C."/>
            <person name="Wincker P."/>
            <person name="Jaillon O."/>
            <person name="Roest Crollius H."/>
            <person name="Guiguen Y."/>
        </authorList>
    </citation>
    <scope>NUCLEOTIDE SEQUENCE [LARGE SCALE GENOMIC DNA]</scope>
</reference>
<dbReference type="PANTHER" id="PTHR12166:SF7">
    <property type="entry name" value="CALCIUM-DEPENDENT SECRETION ACTIVATOR 2"/>
    <property type="match status" value="1"/>
</dbReference>
<gene>
    <name evidence="1" type="ORF">GSONMT00065916001</name>
</gene>
<reference evidence="1" key="2">
    <citation type="submission" date="2014-03" db="EMBL/GenBank/DDBJ databases">
        <authorList>
            <person name="Genoscope - CEA"/>
        </authorList>
    </citation>
    <scope>NUCLEOTIDE SEQUENCE</scope>
</reference>
<dbReference type="GO" id="GO:1990504">
    <property type="term" value="P:dense core granule exocytosis"/>
    <property type="evidence" value="ECO:0007669"/>
    <property type="project" value="InterPro"/>
</dbReference>
<evidence type="ECO:0000313" key="1">
    <source>
        <dbReference type="EMBL" id="CDQ61787.1"/>
    </source>
</evidence>
<proteinExistence type="predicted"/>
<dbReference type="GO" id="GO:0098793">
    <property type="term" value="C:presynapse"/>
    <property type="evidence" value="ECO:0007669"/>
    <property type="project" value="GOC"/>
</dbReference>
<name>A0A060W3W7_ONCMY</name>
<dbReference type="GO" id="GO:0016079">
    <property type="term" value="P:synaptic vesicle exocytosis"/>
    <property type="evidence" value="ECO:0007669"/>
    <property type="project" value="InterPro"/>
</dbReference>
<dbReference type="InterPro" id="IPR033227">
    <property type="entry name" value="CAPS"/>
</dbReference>
<dbReference type="PANTHER" id="PTHR12166">
    <property type="entry name" value="CALCIUM-DEPENDENT SECRETION ACTIVATOR"/>
    <property type="match status" value="1"/>
</dbReference>
<dbReference type="Proteomes" id="UP000193380">
    <property type="component" value="Unassembled WGS sequence"/>
</dbReference>